<protein>
    <submittedName>
        <fullName evidence="1">Uncharacterized protein</fullName>
    </submittedName>
</protein>
<organism evidence="1 2">
    <name type="scientific">Trifolium pratense</name>
    <name type="common">Red clover</name>
    <dbReference type="NCBI Taxonomy" id="57577"/>
    <lineage>
        <taxon>Eukaryota</taxon>
        <taxon>Viridiplantae</taxon>
        <taxon>Streptophyta</taxon>
        <taxon>Embryophyta</taxon>
        <taxon>Tracheophyta</taxon>
        <taxon>Spermatophyta</taxon>
        <taxon>Magnoliopsida</taxon>
        <taxon>eudicotyledons</taxon>
        <taxon>Gunneridae</taxon>
        <taxon>Pentapetalae</taxon>
        <taxon>rosids</taxon>
        <taxon>fabids</taxon>
        <taxon>Fabales</taxon>
        <taxon>Fabaceae</taxon>
        <taxon>Papilionoideae</taxon>
        <taxon>50 kb inversion clade</taxon>
        <taxon>NPAAA clade</taxon>
        <taxon>Hologalegina</taxon>
        <taxon>IRL clade</taxon>
        <taxon>Trifolieae</taxon>
        <taxon>Trifolium</taxon>
    </lineage>
</organism>
<proteinExistence type="predicted"/>
<dbReference type="Proteomes" id="UP000236291">
    <property type="component" value="Unassembled WGS sequence"/>
</dbReference>
<comment type="caution">
    <text evidence="1">The sequence shown here is derived from an EMBL/GenBank/DDBJ whole genome shotgun (WGS) entry which is preliminary data.</text>
</comment>
<name>A0A2K3MI95_TRIPR</name>
<sequence>MSLEQATKQRVTLIKTSSLLSSSAQQRAAFSLYIISPRHRYEQQHFSSLSPRYSNEQLFNPTQHLLVGDMSNTLPRKHNYEQNSKHPRKVNSSKTLQALATSKALTSTFLVHICSREVARKFPSALWAHN</sequence>
<evidence type="ECO:0000313" key="2">
    <source>
        <dbReference type="Proteomes" id="UP000236291"/>
    </source>
</evidence>
<reference evidence="1 2" key="1">
    <citation type="journal article" date="2014" name="Am. J. Bot.">
        <title>Genome assembly and annotation for red clover (Trifolium pratense; Fabaceae).</title>
        <authorList>
            <person name="Istvanek J."/>
            <person name="Jaros M."/>
            <person name="Krenek A."/>
            <person name="Repkova J."/>
        </authorList>
    </citation>
    <scope>NUCLEOTIDE SEQUENCE [LARGE SCALE GENOMIC DNA]</scope>
    <source>
        <strain evidence="2">cv. Tatra</strain>
        <tissue evidence="1">Young leaves</tissue>
    </source>
</reference>
<dbReference type="AlphaFoldDB" id="A0A2K3MI95"/>
<accession>A0A2K3MI95</accession>
<dbReference type="EMBL" id="ASHM01063096">
    <property type="protein sequence ID" value="PNX90520.1"/>
    <property type="molecule type" value="Genomic_DNA"/>
</dbReference>
<reference evidence="1 2" key="2">
    <citation type="journal article" date="2017" name="Front. Plant Sci.">
        <title>Gene Classification and Mining of Molecular Markers Useful in Red Clover (Trifolium pratense) Breeding.</title>
        <authorList>
            <person name="Istvanek J."/>
            <person name="Dluhosova J."/>
            <person name="Dluhos P."/>
            <person name="Patkova L."/>
            <person name="Nedelnik J."/>
            <person name="Repkova J."/>
        </authorList>
    </citation>
    <scope>NUCLEOTIDE SEQUENCE [LARGE SCALE GENOMIC DNA]</scope>
    <source>
        <strain evidence="2">cv. Tatra</strain>
        <tissue evidence="1">Young leaves</tissue>
    </source>
</reference>
<gene>
    <name evidence="1" type="ORF">L195_g046644</name>
</gene>
<evidence type="ECO:0000313" key="1">
    <source>
        <dbReference type="EMBL" id="PNX90520.1"/>
    </source>
</evidence>